<reference evidence="1 2" key="1">
    <citation type="journal article" date="2021" name="Hortic Res">
        <title>High-quality reference genome and annotation aids understanding of berry development for evergreen blueberry (Vaccinium darrowii).</title>
        <authorList>
            <person name="Yu J."/>
            <person name="Hulse-Kemp A.M."/>
            <person name="Babiker E."/>
            <person name="Staton M."/>
        </authorList>
    </citation>
    <scope>NUCLEOTIDE SEQUENCE [LARGE SCALE GENOMIC DNA]</scope>
    <source>
        <strain evidence="2">cv. NJ 8807/NJ 8810</strain>
        <tissue evidence="1">Young leaf</tissue>
    </source>
</reference>
<comment type="caution">
    <text evidence="1">The sequence shown here is derived from an EMBL/GenBank/DDBJ whole genome shotgun (WGS) entry which is preliminary data.</text>
</comment>
<dbReference type="EMBL" id="CM037159">
    <property type="protein sequence ID" value="KAH7865770.1"/>
    <property type="molecule type" value="Genomic_DNA"/>
</dbReference>
<keyword evidence="2" id="KW-1185">Reference proteome</keyword>
<evidence type="ECO:0000313" key="1">
    <source>
        <dbReference type="EMBL" id="KAH7865770.1"/>
    </source>
</evidence>
<dbReference type="Proteomes" id="UP000828048">
    <property type="component" value="Chromosome 9"/>
</dbReference>
<name>A0ACB7ZJI5_9ERIC</name>
<evidence type="ECO:0000313" key="2">
    <source>
        <dbReference type="Proteomes" id="UP000828048"/>
    </source>
</evidence>
<accession>A0ACB7ZJI5</accession>
<proteinExistence type="predicted"/>
<sequence length="88" mass="9833">MPQSTPSLHDDDAAVEEPSTTTSPKPTRRDEEVEEVWSGDNVEEEECRIILGIEEENGADKGSLTSATIDQQPFLNHSSCVTTSRWWQ</sequence>
<organism evidence="1 2">
    <name type="scientific">Vaccinium darrowii</name>
    <dbReference type="NCBI Taxonomy" id="229202"/>
    <lineage>
        <taxon>Eukaryota</taxon>
        <taxon>Viridiplantae</taxon>
        <taxon>Streptophyta</taxon>
        <taxon>Embryophyta</taxon>
        <taxon>Tracheophyta</taxon>
        <taxon>Spermatophyta</taxon>
        <taxon>Magnoliopsida</taxon>
        <taxon>eudicotyledons</taxon>
        <taxon>Gunneridae</taxon>
        <taxon>Pentapetalae</taxon>
        <taxon>asterids</taxon>
        <taxon>Ericales</taxon>
        <taxon>Ericaceae</taxon>
        <taxon>Vaccinioideae</taxon>
        <taxon>Vaccinieae</taxon>
        <taxon>Vaccinium</taxon>
    </lineage>
</organism>
<gene>
    <name evidence="1" type="ORF">Vadar_010996</name>
</gene>
<protein>
    <submittedName>
        <fullName evidence="1">Uncharacterized protein</fullName>
    </submittedName>
</protein>